<feature type="compositionally biased region" description="Polar residues" evidence="1">
    <location>
        <begin position="47"/>
        <end position="67"/>
    </location>
</feature>
<accession>A0A066WXM2</accession>
<name>A0A066WXM2_COLSU</name>
<feature type="region of interest" description="Disordered" evidence="1">
    <location>
        <begin position="1"/>
        <end position="68"/>
    </location>
</feature>
<keyword evidence="4" id="KW-1185">Reference proteome</keyword>
<keyword evidence="2" id="KW-0812">Transmembrane</keyword>
<comment type="caution">
    <text evidence="3">The sequence shown here is derived from an EMBL/GenBank/DDBJ whole genome shotgun (WGS) entry which is preliminary data.</text>
</comment>
<evidence type="ECO:0000256" key="2">
    <source>
        <dbReference type="SAM" id="Phobius"/>
    </source>
</evidence>
<sequence length="153" mass="15596">MNVLPLPSGLSEAGPLTDPSANWPTLPAGTLEGSGPTRTADEGEPASTGNDKATQISEDDSGGSSASLPVGAKAGIGVGVGIFGVTCIACFVMLYRYLKPNQKALAEAQESMAQPPAYFHGMPVSPVSAVQSPTRSTQETAGFYVNSKPVEIA</sequence>
<dbReference type="STRING" id="1173701.A0A066WXM2"/>
<dbReference type="Proteomes" id="UP000027238">
    <property type="component" value="Unassembled WGS sequence"/>
</dbReference>
<reference evidence="4" key="1">
    <citation type="journal article" date="2014" name="Genome Announc.">
        <title>Draft genome sequence of Colletotrichum sublineola, a destructive pathogen of cultivated sorghum.</title>
        <authorList>
            <person name="Baroncelli R."/>
            <person name="Sanz-Martin J.M."/>
            <person name="Rech G.E."/>
            <person name="Sukno S.A."/>
            <person name="Thon M.R."/>
        </authorList>
    </citation>
    <scope>NUCLEOTIDE SEQUENCE [LARGE SCALE GENOMIC DNA]</scope>
    <source>
        <strain evidence="4">TX430BB</strain>
    </source>
</reference>
<evidence type="ECO:0000313" key="4">
    <source>
        <dbReference type="Proteomes" id="UP000027238"/>
    </source>
</evidence>
<dbReference type="eggNOG" id="ENOG502SWSF">
    <property type="taxonomic scope" value="Eukaryota"/>
</dbReference>
<keyword evidence="2" id="KW-1133">Transmembrane helix</keyword>
<dbReference type="HOGENOM" id="CLU_1713149_0_0_1"/>
<feature type="transmembrane region" description="Helical" evidence="2">
    <location>
        <begin position="74"/>
        <end position="95"/>
    </location>
</feature>
<organism evidence="3 4">
    <name type="scientific">Colletotrichum sublineola</name>
    <name type="common">Sorghum anthracnose fungus</name>
    <dbReference type="NCBI Taxonomy" id="1173701"/>
    <lineage>
        <taxon>Eukaryota</taxon>
        <taxon>Fungi</taxon>
        <taxon>Dikarya</taxon>
        <taxon>Ascomycota</taxon>
        <taxon>Pezizomycotina</taxon>
        <taxon>Sordariomycetes</taxon>
        <taxon>Hypocreomycetidae</taxon>
        <taxon>Glomerellales</taxon>
        <taxon>Glomerellaceae</taxon>
        <taxon>Colletotrichum</taxon>
        <taxon>Colletotrichum graminicola species complex</taxon>
    </lineage>
</organism>
<evidence type="ECO:0008006" key="5">
    <source>
        <dbReference type="Google" id="ProtNLM"/>
    </source>
</evidence>
<evidence type="ECO:0000256" key="1">
    <source>
        <dbReference type="SAM" id="MobiDB-lite"/>
    </source>
</evidence>
<proteinExistence type="predicted"/>
<dbReference type="AlphaFoldDB" id="A0A066WXM2"/>
<dbReference type="EMBL" id="JMSE01001545">
    <property type="protein sequence ID" value="KDN60159.1"/>
    <property type="molecule type" value="Genomic_DNA"/>
</dbReference>
<evidence type="ECO:0000313" key="3">
    <source>
        <dbReference type="EMBL" id="KDN60159.1"/>
    </source>
</evidence>
<gene>
    <name evidence="3" type="ORF">CSUB01_07116</name>
</gene>
<protein>
    <recommendedName>
        <fullName evidence="5">Transmembrane protein</fullName>
    </recommendedName>
</protein>
<keyword evidence="2" id="KW-0472">Membrane</keyword>